<reference evidence="2" key="1">
    <citation type="journal article" date="2022" name="Mol. Ecol. Resour.">
        <title>The genomes of chicory, endive, great burdock and yacon provide insights into Asteraceae palaeo-polyploidization history and plant inulin production.</title>
        <authorList>
            <person name="Fan W."/>
            <person name="Wang S."/>
            <person name="Wang H."/>
            <person name="Wang A."/>
            <person name="Jiang F."/>
            <person name="Liu H."/>
            <person name="Zhao H."/>
            <person name="Xu D."/>
            <person name="Zhang Y."/>
        </authorList>
    </citation>
    <scope>NUCLEOTIDE SEQUENCE [LARGE SCALE GENOMIC DNA]</scope>
    <source>
        <strain evidence="2">cv. Punajuju</strain>
    </source>
</reference>
<gene>
    <name evidence="1" type="ORF">L2E82_38961</name>
</gene>
<organism evidence="1 2">
    <name type="scientific">Cichorium intybus</name>
    <name type="common">Chicory</name>
    <dbReference type="NCBI Taxonomy" id="13427"/>
    <lineage>
        <taxon>Eukaryota</taxon>
        <taxon>Viridiplantae</taxon>
        <taxon>Streptophyta</taxon>
        <taxon>Embryophyta</taxon>
        <taxon>Tracheophyta</taxon>
        <taxon>Spermatophyta</taxon>
        <taxon>Magnoliopsida</taxon>
        <taxon>eudicotyledons</taxon>
        <taxon>Gunneridae</taxon>
        <taxon>Pentapetalae</taxon>
        <taxon>asterids</taxon>
        <taxon>campanulids</taxon>
        <taxon>Asterales</taxon>
        <taxon>Asteraceae</taxon>
        <taxon>Cichorioideae</taxon>
        <taxon>Cichorieae</taxon>
        <taxon>Cichoriinae</taxon>
        <taxon>Cichorium</taxon>
    </lineage>
</organism>
<dbReference type="EMBL" id="CM042015">
    <property type="protein sequence ID" value="KAI3709202.1"/>
    <property type="molecule type" value="Genomic_DNA"/>
</dbReference>
<reference evidence="1 2" key="2">
    <citation type="journal article" date="2022" name="Mol. Ecol. Resour.">
        <title>The genomes of chicory, endive, great burdock and yacon provide insights into Asteraceae paleo-polyploidization history and plant inulin production.</title>
        <authorList>
            <person name="Fan W."/>
            <person name="Wang S."/>
            <person name="Wang H."/>
            <person name="Wang A."/>
            <person name="Jiang F."/>
            <person name="Liu H."/>
            <person name="Zhao H."/>
            <person name="Xu D."/>
            <person name="Zhang Y."/>
        </authorList>
    </citation>
    <scope>NUCLEOTIDE SEQUENCE [LARGE SCALE GENOMIC DNA]</scope>
    <source>
        <strain evidence="2">cv. Punajuju</strain>
        <tissue evidence="1">Leaves</tissue>
    </source>
</reference>
<evidence type="ECO:0000313" key="2">
    <source>
        <dbReference type="Proteomes" id="UP001055811"/>
    </source>
</evidence>
<sequence length="143" mass="15706">MNSEAVPWDQTLGEVTHQDIALCALGRLSNDLSRLKVRVFGSLVKGLSVGLDLLKLLQKEVRVFSLLLKIFGLLMLTGNDGQRLLASLINDKKQSNVDNYLNNVKSQGDTNRRLSKSVKSQSTFSNRLKTPQGIKVVILGGLS</sequence>
<protein>
    <submittedName>
        <fullName evidence="1">Uncharacterized protein</fullName>
    </submittedName>
</protein>
<comment type="caution">
    <text evidence="1">The sequence shown here is derived from an EMBL/GenBank/DDBJ whole genome shotgun (WGS) entry which is preliminary data.</text>
</comment>
<proteinExistence type="predicted"/>
<dbReference type="Proteomes" id="UP001055811">
    <property type="component" value="Linkage Group LG07"/>
</dbReference>
<accession>A0ACB9AGC4</accession>
<evidence type="ECO:0000313" key="1">
    <source>
        <dbReference type="EMBL" id="KAI3709202.1"/>
    </source>
</evidence>
<keyword evidence="2" id="KW-1185">Reference proteome</keyword>
<name>A0ACB9AGC4_CICIN</name>